<dbReference type="Proteomes" id="UP001157502">
    <property type="component" value="Chromosome 1"/>
</dbReference>
<gene>
    <name evidence="1" type="ORF">DPEC_G00015890</name>
</gene>
<keyword evidence="2" id="KW-1185">Reference proteome</keyword>
<reference evidence="1" key="1">
    <citation type="submission" date="2021-05" db="EMBL/GenBank/DDBJ databases">
        <authorList>
            <person name="Pan Q."/>
            <person name="Jouanno E."/>
            <person name="Zahm M."/>
            <person name="Klopp C."/>
            <person name="Cabau C."/>
            <person name="Louis A."/>
            <person name="Berthelot C."/>
            <person name="Parey E."/>
            <person name="Roest Crollius H."/>
            <person name="Montfort J."/>
            <person name="Robinson-Rechavi M."/>
            <person name="Bouchez O."/>
            <person name="Lampietro C."/>
            <person name="Lopez Roques C."/>
            <person name="Donnadieu C."/>
            <person name="Postlethwait J."/>
            <person name="Bobe J."/>
            <person name="Dillon D."/>
            <person name="Chandos A."/>
            <person name="von Hippel F."/>
            <person name="Guiguen Y."/>
        </authorList>
    </citation>
    <scope>NUCLEOTIDE SEQUENCE</scope>
    <source>
        <strain evidence="1">YG-Jan2019</strain>
    </source>
</reference>
<accession>A0ACC2HMT0</accession>
<evidence type="ECO:0000313" key="2">
    <source>
        <dbReference type="Proteomes" id="UP001157502"/>
    </source>
</evidence>
<protein>
    <submittedName>
        <fullName evidence="1">Uncharacterized protein</fullName>
    </submittedName>
</protein>
<proteinExistence type="predicted"/>
<organism evidence="1 2">
    <name type="scientific">Dallia pectoralis</name>
    <name type="common">Alaska blackfish</name>
    <dbReference type="NCBI Taxonomy" id="75939"/>
    <lineage>
        <taxon>Eukaryota</taxon>
        <taxon>Metazoa</taxon>
        <taxon>Chordata</taxon>
        <taxon>Craniata</taxon>
        <taxon>Vertebrata</taxon>
        <taxon>Euteleostomi</taxon>
        <taxon>Actinopterygii</taxon>
        <taxon>Neopterygii</taxon>
        <taxon>Teleostei</taxon>
        <taxon>Protacanthopterygii</taxon>
        <taxon>Esociformes</taxon>
        <taxon>Umbridae</taxon>
        <taxon>Dallia</taxon>
    </lineage>
</organism>
<sequence length="395" mass="44760">MSDVHAREITSGATEAMRPQITWTRMWLQETRTVSPKNIKIETTAETKTYILDALEPSLFQVGTGGRFRCPTCRHEVVLDRHGVYGLQRNLLVENIIDVYKKESASSRPEPPKPVLEPTCEEHDGEKLNIFCITCQVPRCSFCKVFGAHKTCQVKPLIEVYQQQKAELNEEVSCLTASNNRVQAFISELEMTRNVVEENCETQKRTVCEKFDRMLAIMDERRRIMTQQITDEQEEKTGHVRALVQSYGEKVENNTKLVETAMTTAEEPEMAVFVQNSKQLIVKVKEASHGIVVKSLEPGYDNMEHYEVNFTTAGRALNQIDFIKDEEEEGQEEMEEEEDEGTEHLPGCNSLLLHPGLGHHVPEAVGPHQEFCLYLAEQSGSHLITQGLAILRLGG</sequence>
<dbReference type="EMBL" id="CM055728">
    <property type="protein sequence ID" value="KAJ8017252.1"/>
    <property type="molecule type" value="Genomic_DNA"/>
</dbReference>
<evidence type="ECO:0000313" key="1">
    <source>
        <dbReference type="EMBL" id="KAJ8017252.1"/>
    </source>
</evidence>
<comment type="caution">
    <text evidence="1">The sequence shown here is derived from an EMBL/GenBank/DDBJ whole genome shotgun (WGS) entry which is preliminary data.</text>
</comment>
<name>A0ACC2HMT0_DALPE</name>